<protein>
    <submittedName>
        <fullName evidence="1">Uncharacterized protein</fullName>
    </submittedName>
</protein>
<accession>A0A1G6EHY0</accession>
<reference evidence="1 2" key="1">
    <citation type="submission" date="2016-10" db="EMBL/GenBank/DDBJ databases">
        <authorList>
            <person name="de Groot N.N."/>
        </authorList>
    </citation>
    <scope>NUCLEOTIDE SEQUENCE [LARGE SCALE GENOMIC DNA]</scope>
    <source>
        <strain evidence="1 2">ATCC 35022</strain>
    </source>
</reference>
<organism evidence="1 2">
    <name type="scientific">Bauldia litoralis</name>
    <dbReference type="NCBI Taxonomy" id="665467"/>
    <lineage>
        <taxon>Bacteria</taxon>
        <taxon>Pseudomonadati</taxon>
        <taxon>Pseudomonadota</taxon>
        <taxon>Alphaproteobacteria</taxon>
        <taxon>Hyphomicrobiales</taxon>
        <taxon>Kaistiaceae</taxon>
        <taxon>Bauldia</taxon>
    </lineage>
</organism>
<evidence type="ECO:0000313" key="2">
    <source>
        <dbReference type="Proteomes" id="UP000199071"/>
    </source>
</evidence>
<name>A0A1G6EHY0_9HYPH</name>
<sequence length="68" mass="7719">MIDIYHLATAIVLGPKAERRTVDDGDLTFGVTVADEVRDTWRRIRRLADGTDYPRQVPSRHSAARPSR</sequence>
<dbReference type="EMBL" id="FMXQ01000012">
    <property type="protein sequence ID" value="SDB57021.1"/>
    <property type="molecule type" value="Genomic_DNA"/>
</dbReference>
<dbReference type="AlphaFoldDB" id="A0A1G6EHY0"/>
<gene>
    <name evidence="1" type="ORF">SAMN02982931_04551</name>
</gene>
<keyword evidence="2" id="KW-1185">Reference proteome</keyword>
<dbReference type="Proteomes" id="UP000199071">
    <property type="component" value="Unassembled WGS sequence"/>
</dbReference>
<proteinExistence type="predicted"/>
<evidence type="ECO:0000313" key="1">
    <source>
        <dbReference type="EMBL" id="SDB57021.1"/>
    </source>
</evidence>